<dbReference type="Proteomes" id="UP001279734">
    <property type="component" value="Unassembled WGS sequence"/>
</dbReference>
<dbReference type="EMBL" id="BSYO01000036">
    <property type="protein sequence ID" value="GMH29273.1"/>
    <property type="molecule type" value="Genomic_DNA"/>
</dbReference>
<name>A0AAD3THV6_NEPGR</name>
<organism evidence="1 2">
    <name type="scientific">Nepenthes gracilis</name>
    <name type="common">Slender pitcher plant</name>
    <dbReference type="NCBI Taxonomy" id="150966"/>
    <lineage>
        <taxon>Eukaryota</taxon>
        <taxon>Viridiplantae</taxon>
        <taxon>Streptophyta</taxon>
        <taxon>Embryophyta</taxon>
        <taxon>Tracheophyta</taxon>
        <taxon>Spermatophyta</taxon>
        <taxon>Magnoliopsida</taxon>
        <taxon>eudicotyledons</taxon>
        <taxon>Gunneridae</taxon>
        <taxon>Pentapetalae</taxon>
        <taxon>Caryophyllales</taxon>
        <taxon>Nepenthaceae</taxon>
        <taxon>Nepenthes</taxon>
    </lineage>
</organism>
<keyword evidence="2" id="KW-1185">Reference proteome</keyword>
<reference evidence="1" key="1">
    <citation type="submission" date="2023-05" db="EMBL/GenBank/DDBJ databases">
        <title>Nepenthes gracilis genome sequencing.</title>
        <authorList>
            <person name="Fukushima K."/>
        </authorList>
    </citation>
    <scope>NUCLEOTIDE SEQUENCE</scope>
    <source>
        <strain evidence="1">SING2019-196</strain>
    </source>
</reference>
<comment type="caution">
    <text evidence="1">The sequence shown here is derived from an EMBL/GenBank/DDBJ whole genome shotgun (WGS) entry which is preliminary data.</text>
</comment>
<evidence type="ECO:0000313" key="1">
    <source>
        <dbReference type="EMBL" id="GMH29273.1"/>
    </source>
</evidence>
<protein>
    <submittedName>
        <fullName evidence="1">Uncharacterized protein</fullName>
    </submittedName>
</protein>
<accession>A0AAD3THV6</accession>
<evidence type="ECO:0000313" key="2">
    <source>
        <dbReference type="Proteomes" id="UP001279734"/>
    </source>
</evidence>
<gene>
    <name evidence="1" type="ORF">Nepgr_031116</name>
</gene>
<sequence>MTTGDELAVGIPLLEVSPSMVQSADRHASDCKLELPVDSTVLGYGSLPWSSILLEKSEERMVADAHKVDIASNGDLVLPLCAVRAGVEHLGTPAQNY</sequence>
<proteinExistence type="predicted"/>
<dbReference type="AlphaFoldDB" id="A0AAD3THV6"/>